<evidence type="ECO:0000259" key="1">
    <source>
        <dbReference type="Pfam" id="PF13966"/>
    </source>
</evidence>
<dbReference type="PANTHER" id="PTHR33116">
    <property type="entry name" value="REVERSE TRANSCRIPTASE ZINC-BINDING DOMAIN-CONTAINING PROTEIN-RELATED-RELATED"/>
    <property type="match status" value="1"/>
</dbReference>
<reference evidence="2 3" key="2">
    <citation type="submission" date="2024-10" db="EMBL/GenBank/DDBJ databases">
        <authorList>
            <person name="Ryan C."/>
        </authorList>
    </citation>
    <scope>NUCLEOTIDE SEQUENCE [LARGE SCALE GENOMIC DNA]</scope>
</reference>
<proteinExistence type="predicted"/>
<feature type="domain" description="Reverse transcriptase zinc-binding" evidence="1">
    <location>
        <begin position="394"/>
        <end position="474"/>
    </location>
</feature>
<evidence type="ECO:0000313" key="2">
    <source>
        <dbReference type="EMBL" id="CAL5053780.1"/>
    </source>
</evidence>
<keyword evidence="3" id="KW-1185">Reference proteome</keyword>
<evidence type="ECO:0000313" key="3">
    <source>
        <dbReference type="Proteomes" id="UP001497457"/>
    </source>
</evidence>
<dbReference type="PANTHER" id="PTHR33116:SF78">
    <property type="entry name" value="OS12G0587133 PROTEIN"/>
    <property type="match status" value="1"/>
</dbReference>
<organism evidence="2 3">
    <name type="scientific">Urochloa decumbens</name>
    <dbReference type="NCBI Taxonomy" id="240449"/>
    <lineage>
        <taxon>Eukaryota</taxon>
        <taxon>Viridiplantae</taxon>
        <taxon>Streptophyta</taxon>
        <taxon>Embryophyta</taxon>
        <taxon>Tracheophyta</taxon>
        <taxon>Spermatophyta</taxon>
        <taxon>Magnoliopsida</taxon>
        <taxon>Liliopsida</taxon>
        <taxon>Poales</taxon>
        <taxon>Poaceae</taxon>
        <taxon>PACMAD clade</taxon>
        <taxon>Panicoideae</taxon>
        <taxon>Panicodae</taxon>
        <taxon>Paniceae</taxon>
        <taxon>Melinidinae</taxon>
        <taxon>Urochloa</taxon>
    </lineage>
</organism>
<gene>
    <name evidence="2" type="ORF">URODEC1_LOCUS93424</name>
</gene>
<accession>A0ABC9EB68</accession>
<dbReference type="EMBL" id="OZ075146">
    <property type="protein sequence ID" value="CAL5053780.1"/>
    <property type="molecule type" value="Genomic_DNA"/>
</dbReference>
<reference evidence="3" key="1">
    <citation type="submission" date="2024-06" db="EMBL/GenBank/DDBJ databases">
        <authorList>
            <person name="Ryan C."/>
        </authorList>
    </citation>
    <scope>NUCLEOTIDE SEQUENCE [LARGE SCALE GENOMIC DNA]</scope>
</reference>
<dbReference type="Pfam" id="PF13966">
    <property type="entry name" value="zf-RVT"/>
    <property type="match status" value="1"/>
</dbReference>
<protein>
    <recommendedName>
        <fullName evidence="1">Reverse transcriptase zinc-binding domain-containing protein</fullName>
    </recommendedName>
</protein>
<name>A0ABC9EB68_9POAL</name>
<dbReference type="InterPro" id="IPR026960">
    <property type="entry name" value="RVT-Znf"/>
</dbReference>
<dbReference type="Proteomes" id="UP001497457">
    <property type="component" value="Chromosome 36b"/>
</dbReference>
<dbReference type="AlphaFoldDB" id="A0ABC9EB68"/>
<sequence>MSHRIAIAALDRVLELRGFGCTWRRWMNTLLSTGRTAVLLNGVPGPWIPCKRGLRQGDPLSPYLFIIVADLLHRMLVDDNADMPLLHPLVDDRPCPIVYTFVPIHVVPSRAAELAAVLGCPVATFPQSYLGLPLSNKKLPAAVLDALAVKVERCIPSWRVHLLNRGGRLTLVNTVLTAQLTYATAALPLPKSTIEKVDKPRRGMLWKGATTCSGGDCQVAWAAVRRLKDEGGLGVTDIEVQNTCLLLKTVDKLQQGHDNPWANWVRFWYTPERAATPTPCWKMIQGLLPLYCGVTTVVLSSGVTTSFWYDNWTSVGPLHHALPALFSHCLAPDATVAAAFSTGRLVLPLQDRLSPAAQDELAGLTTRLHGLRLGNHANGRQLAWGDCLDVRSGALYTMLMRSGRAIPDSEINWTNFAPIKVRVFFWIFRHGNTRTRAFMHGHGALNTADCPFCTGQTEDATHLFCTCPRIAHFWHRACPGAPVSSVASLLQAIPLPVGELLHSAVLLLLWVIWKSRNRMIFDAVNQDEASIARAAREHLALWVNRARRRTDTTAIETWCSSLCVN</sequence>